<reference evidence="7 8" key="1">
    <citation type="submission" date="2009-12" db="EMBL/GenBank/DDBJ databases">
        <title>The Genome Sequence of Anolis carolinensis (Green Anole Lizard).</title>
        <authorList>
            <consortium name="The Genome Sequencing Platform"/>
            <person name="Di Palma F."/>
            <person name="Alfoldi J."/>
            <person name="Heiman D."/>
            <person name="Young S."/>
            <person name="Grabherr M."/>
            <person name="Johnson J."/>
            <person name="Lander E.S."/>
            <person name="Lindblad-Toh K."/>
        </authorList>
    </citation>
    <scope>NUCLEOTIDE SEQUENCE [LARGE SCALE GENOMIC DNA]</scope>
    <source>
        <strain evidence="7 8">JBL SC #1</strain>
    </source>
</reference>
<organism evidence="7 8">
    <name type="scientific">Anolis carolinensis</name>
    <name type="common">Green anole</name>
    <name type="synonym">American chameleon</name>
    <dbReference type="NCBI Taxonomy" id="28377"/>
    <lineage>
        <taxon>Eukaryota</taxon>
        <taxon>Metazoa</taxon>
        <taxon>Chordata</taxon>
        <taxon>Craniata</taxon>
        <taxon>Vertebrata</taxon>
        <taxon>Euteleostomi</taxon>
        <taxon>Lepidosauria</taxon>
        <taxon>Squamata</taxon>
        <taxon>Bifurcata</taxon>
        <taxon>Unidentata</taxon>
        <taxon>Episquamata</taxon>
        <taxon>Toxicofera</taxon>
        <taxon>Iguania</taxon>
        <taxon>Dactyloidae</taxon>
        <taxon>Anolis</taxon>
    </lineage>
</organism>
<keyword evidence="8" id="KW-1185">Reference proteome</keyword>
<evidence type="ECO:0000313" key="8">
    <source>
        <dbReference type="Proteomes" id="UP000001646"/>
    </source>
</evidence>
<feature type="transmembrane region" description="Helical" evidence="6">
    <location>
        <begin position="101"/>
        <end position="126"/>
    </location>
</feature>
<dbReference type="Proteomes" id="UP000001646">
    <property type="component" value="Chromosome 1"/>
</dbReference>
<dbReference type="InterPro" id="IPR051517">
    <property type="entry name" value="IFITM_antiviral_protein"/>
</dbReference>
<protein>
    <submittedName>
        <fullName evidence="7">Uncharacterized protein</fullName>
    </submittedName>
</protein>
<dbReference type="InterPro" id="IPR007593">
    <property type="entry name" value="CD225/Dispanin_fam"/>
</dbReference>
<evidence type="ECO:0000256" key="3">
    <source>
        <dbReference type="ARBA" id="ARBA00022692"/>
    </source>
</evidence>
<dbReference type="GO" id="GO:0005886">
    <property type="term" value="C:plasma membrane"/>
    <property type="evidence" value="ECO:0000318"/>
    <property type="project" value="GO_Central"/>
</dbReference>
<dbReference type="PANTHER" id="PTHR13999:SF31">
    <property type="entry name" value="IFITM1-RELATED"/>
    <property type="match status" value="1"/>
</dbReference>
<dbReference type="PANTHER" id="PTHR13999">
    <property type="entry name" value="INTERFERON INDUCIBLE TRANSMEMBRANE PROTEIN"/>
    <property type="match status" value="1"/>
</dbReference>
<sequence>LSRGKMHGPTHAHGMPPVEARAPWGVGPPGPYYPYPRAALVSVRKLPRDYLLWSLFTFSYANCCCLGLAALVFSIKSRDAKVLGDVESAEEHGKTARCLSVVAMTLAIVSMIVSIIVIATSMTYIYNRFQEAMADAHEQHSRKSFSWN</sequence>
<feature type="transmembrane region" description="Helical" evidence="6">
    <location>
        <begin position="50"/>
        <end position="73"/>
    </location>
</feature>
<name>A0A803TFR3_ANOCA</name>
<dbReference type="InParanoid" id="A0A803TFR3"/>
<dbReference type="AlphaFoldDB" id="A0A803TFR3"/>
<reference evidence="7" key="3">
    <citation type="submission" date="2025-09" db="UniProtKB">
        <authorList>
            <consortium name="Ensembl"/>
        </authorList>
    </citation>
    <scope>IDENTIFICATION</scope>
</reference>
<reference evidence="7" key="2">
    <citation type="submission" date="2025-08" db="UniProtKB">
        <authorList>
            <consortium name="Ensembl"/>
        </authorList>
    </citation>
    <scope>IDENTIFICATION</scope>
</reference>
<dbReference type="GeneTree" id="ENSGT00950000182857"/>
<dbReference type="Ensembl" id="ENSACAT00000038161.1">
    <property type="protein sequence ID" value="ENSACAP00000034053.1"/>
    <property type="gene ID" value="ENSACAG00000043373.1"/>
</dbReference>
<dbReference type="Pfam" id="PF04505">
    <property type="entry name" value="CD225"/>
    <property type="match status" value="1"/>
</dbReference>
<accession>A0A803TFR3</accession>
<proteinExistence type="inferred from homology"/>
<comment type="similarity">
    <text evidence="2">Belongs to the CD225/Dispanin family.</text>
</comment>
<comment type="subcellular location">
    <subcellularLocation>
        <location evidence="1">Membrane</location>
    </subcellularLocation>
</comment>
<keyword evidence="4 6" id="KW-1133">Transmembrane helix</keyword>
<evidence type="ECO:0000256" key="6">
    <source>
        <dbReference type="SAM" id="Phobius"/>
    </source>
</evidence>
<evidence type="ECO:0000256" key="2">
    <source>
        <dbReference type="ARBA" id="ARBA00006843"/>
    </source>
</evidence>
<evidence type="ECO:0000256" key="1">
    <source>
        <dbReference type="ARBA" id="ARBA00004370"/>
    </source>
</evidence>
<evidence type="ECO:0000256" key="5">
    <source>
        <dbReference type="ARBA" id="ARBA00023136"/>
    </source>
</evidence>
<keyword evidence="3 6" id="KW-0812">Transmembrane</keyword>
<keyword evidence="5 6" id="KW-0472">Membrane</keyword>
<evidence type="ECO:0000313" key="7">
    <source>
        <dbReference type="Ensembl" id="ENSACAP00000034053.1"/>
    </source>
</evidence>
<evidence type="ECO:0000256" key="4">
    <source>
        <dbReference type="ARBA" id="ARBA00022989"/>
    </source>
</evidence>